<dbReference type="EMBL" id="LXQA010026321">
    <property type="protein sequence ID" value="MCH94030.1"/>
    <property type="molecule type" value="Genomic_DNA"/>
</dbReference>
<gene>
    <name evidence="1" type="ORF">A2U01_0014984</name>
</gene>
<proteinExistence type="predicted"/>
<evidence type="ECO:0000313" key="2">
    <source>
        <dbReference type="Proteomes" id="UP000265520"/>
    </source>
</evidence>
<protein>
    <submittedName>
        <fullName evidence="1">Uncharacterized protein</fullName>
    </submittedName>
</protein>
<keyword evidence="2" id="KW-1185">Reference proteome</keyword>
<dbReference type="AlphaFoldDB" id="A0A392N2J0"/>
<sequence>VTEYTEVAEAAKKALWLTRLVKELGVE</sequence>
<reference evidence="1 2" key="1">
    <citation type="journal article" date="2018" name="Front. Plant Sci.">
        <title>Red Clover (Trifolium pratense) and Zigzag Clover (T. medium) - A Picture of Genomic Similarities and Differences.</title>
        <authorList>
            <person name="Dluhosova J."/>
            <person name="Istvanek J."/>
            <person name="Nedelnik J."/>
            <person name="Repkova J."/>
        </authorList>
    </citation>
    <scope>NUCLEOTIDE SEQUENCE [LARGE SCALE GENOMIC DNA]</scope>
    <source>
        <strain evidence="2">cv. 10/8</strain>
        <tissue evidence="1">Leaf</tissue>
    </source>
</reference>
<feature type="non-terminal residue" evidence="1">
    <location>
        <position position="1"/>
    </location>
</feature>
<comment type="caution">
    <text evidence="1">The sequence shown here is derived from an EMBL/GenBank/DDBJ whole genome shotgun (WGS) entry which is preliminary data.</text>
</comment>
<evidence type="ECO:0000313" key="1">
    <source>
        <dbReference type="EMBL" id="MCH94030.1"/>
    </source>
</evidence>
<organism evidence="1 2">
    <name type="scientific">Trifolium medium</name>
    <dbReference type="NCBI Taxonomy" id="97028"/>
    <lineage>
        <taxon>Eukaryota</taxon>
        <taxon>Viridiplantae</taxon>
        <taxon>Streptophyta</taxon>
        <taxon>Embryophyta</taxon>
        <taxon>Tracheophyta</taxon>
        <taxon>Spermatophyta</taxon>
        <taxon>Magnoliopsida</taxon>
        <taxon>eudicotyledons</taxon>
        <taxon>Gunneridae</taxon>
        <taxon>Pentapetalae</taxon>
        <taxon>rosids</taxon>
        <taxon>fabids</taxon>
        <taxon>Fabales</taxon>
        <taxon>Fabaceae</taxon>
        <taxon>Papilionoideae</taxon>
        <taxon>50 kb inversion clade</taxon>
        <taxon>NPAAA clade</taxon>
        <taxon>Hologalegina</taxon>
        <taxon>IRL clade</taxon>
        <taxon>Trifolieae</taxon>
        <taxon>Trifolium</taxon>
    </lineage>
</organism>
<name>A0A392N2J0_9FABA</name>
<accession>A0A392N2J0</accession>
<dbReference type="Proteomes" id="UP000265520">
    <property type="component" value="Unassembled WGS sequence"/>
</dbReference>